<sequence length="36" mass="4168">MFNNNRIFFNKITEVISGRVLDKLVKSIILITDTTL</sequence>
<name>A0A841KXF0_9FIRM</name>
<evidence type="ECO:0000313" key="1">
    <source>
        <dbReference type="EMBL" id="MBB6218027.1"/>
    </source>
</evidence>
<gene>
    <name evidence="1" type="ORF">HNQ80_004164</name>
</gene>
<dbReference type="AlphaFoldDB" id="A0A841KXF0"/>
<dbReference type="EMBL" id="JACHEN010000031">
    <property type="protein sequence ID" value="MBB6218027.1"/>
    <property type="molecule type" value="Genomic_DNA"/>
</dbReference>
<comment type="caution">
    <text evidence="1">The sequence shown here is derived from an EMBL/GenBank/DDBJ whole genome shotgun (WGS) entry which is preliminary data.</text>
</comment>
<organism evidence="1 2">
    <name type="scientific">Anaerosolibacter carboniphilus</name>
    <dbReference type="NCBI Taxonomy" id="1417629"/>
    <lineage>
        <taxon>Bacteria</taxon>
        <taxon>Bacillati</taxon>
        <taxon>Bacillota</taxon>
        <taxon>Clostridia</taxon>
        <taxon>Peptostreptococcales</taxon>
        <taxon>Thermotaleaceae</taxon>
        <taxon>Anaerosolibacter</taxon>
    </lineage>
</organism>
<keyword evidence="2" id="KW-1185">Reference proteome</keyword>
<proteinExistence type="predicted"/>
<reference evidence="1 2" key="1">
    <citation type="submission" date="2020-08" db="EMBL/GenBank/DDBJ databases">
        <title>Genomic Encyclopedia of Type Strains, Phase IV (KMG-IV): sequencing the most valuable type-strain genomes for metagenomic binning, comparative biology and taxonomic classification.</title>
        <authorList>
            <person name="Goeker M."/>
        </authorList>
    </citation>
    <scope>NUCLEOTIDE SEQUENCE [LARGE SCALE GENOMIC DNA]</scope>
    <source>
        <strain evidence="1 2">DSM 103526</strain>
    </source>
</reference>
<accession>A0A841KXF0</accession>
<evidence type="ECO:0000313" key="2">
    <source>
        <dbReference type="Proteomes" id="UP000579281"/>
    </source>
</evidence>
<dbReference type="Proteomes" id="UP000579281">
    <property type="component" value="Unassembled WGS sequence"/>
</dbReference>
<protein>
    <submittedName>
        <fullName evidence="1">Uncharacterized protein</fullName>
    </submittedName>
</protein>